<evidence type="ECO:0000256" key="1">
    <source>
        <dbReference type="SAM" id="MobiDB-lite"/>
    </source>
</evidence>
<dbReference type="EMBL" id="JAUSYA010000001">
    <property type="protein sequence ID" value="MDQ0682364.1"/>
    <property type="molecule type" value="Genomic_DNA"/>
</dbReference>
<keyword evidence="3" id="KW-1185">Reference proteome</keyword>
<gene>
    <name evidence="2" type="ORF">QFZ56_001327</name>
</gene>
<reference evidence="2 3" key="1">
    <citation type="submission" date="2023-07" db="EMBL/GenBank/DDBJ databases">
        <title>Comparative genomics of wheat-associated soil bacteria to identify genetic determinants of phenazine resistance.</title>
        <authorList>
            <person name="Mouncey N."/>
        </authorList>
    </citation>
    <scope>NUCLEOTIDE SEQUENCE [LARGE SCALE GENOMIC DNA]</scope>
    <source>
        <strain evidence="2 3">W4I19-2</strain>
    </source>
</reference>
<feature type="compositionally biased region" description="Basic and acidic residues" evidence="1">
    <location>
        <begin position="68"/>
        <end position="88"/>
    </location>
</feature>
<feature type="region of interest" description="Disordered" evidence="1">
    <location>
        <begin position="54"/>
        <end position="88"/>
    </location>
</feature>
<organism evidence="2 3">
    <name type="scientific">Streptomyces achromogenes</name>
    <dbReference type="NCBI Taxonomy" id="67255"/>
    <lineage>
        <taxon>Bacteria</taxon>
        <taxon>Bacillati</taxon>
        <taxon>Actinomycetota</taxon>
        <taxon>Actinomycetes</taxon>
        <taxon>Kitasatosporales</taxon>
        <taxon>Streptomycetaceae</taxon>
        <taxon>Streptomyces</taxon>
    </lineage>
</organism>
<evidence type="ECO:0000313" key="2">
    <source>
        <dbReference type="EMBL" id="MDQ0682364.1"/>
    </source>
</evidence>
<comment type="caution">
    <text evidence="2">The sequence shown here is derived from an EMBL/GenBank/DDBJ whole genome shotgun (WGS) entry which is preliminary data.</text>
</comment>
<name>A0ABU0PVE3_STRAH</name>
<sequence length="88" mass="8638">MALFAAGLTAVLRSGTATLALLVPSLLIVSFVVGGVSGTVADFLPDRAGQAVLHGTADGDPGPVAGARGDRPVEGGRSRGRGVEDPTA</sequence>
<proteinExistence type="predicted"/>
<dbReference type="Proteomes" id="UP001243364">
    <property type="component" value="Unassembled WGS sequence"/>
</dbReference>
<protein>
    <submittedName>
        <fullName evidence="2">Uncharacterized protein</fullName>
    </submittedName>
</protein>
<evidence type="ECO:0000313" key="3">
    <source>
        <dbReference type="Proteomes" id="UP001243364"/>
    </source>
</evidence>
<accession>A0ABU0PVE3</accession>